<name>A0AAF0YI05_9TREE</name>
<reference evidence="2" key="1">
    <citation type="submission" date="2023-10" db="EMBL/GenBank/DDBJ databases">
        <authorList>
            <person name="Noh H."/>
        </authorList>
    </citation>
    <scope>NUCLEOTIDE SEQUENCE</scope>
    <source>
        <strain evidence="2">DUCC4014</strain>
    </source>
</reference>
<dbReference type="EMBL" id="CP086719">
    <property type="protein sequence ID" value="WOO84781.1"/>
    <property type="molecule type" value="Genomic_DNA"/>
</dbReference>
<sequence>MSAITNINEFDPNKADNAEEIEMQWSVKTVEHMEAYENLITSTDPKTLKLSSDDDAIHADLLAKFPEFRDHANLRNLDENWLKSKEGKERWREWLASYEQSIPDYNFGTMLRQHSDQLYSEHNAILVLRAQFVAIEIARNRAGLNEKVYHEAQAAKKA</sequence>
<evidence type="ECO:0000259" key="1">
    <source>
        <dbReference type="Pfam" id="PF04669"/>
    </source>
</evidence>
<keyword evidence="3" id="KW-1185">Reference proteome</keyword>
<dbReference type="Gene3D" id="1.10.3560.10">
    <property type="entry name" value="yst0336 like domain"/>
    <property type="match status" value="1"/>
</dbReference>
<organism evidence="2 3">
    <name type="scientific">Vanrija pseudolonga</name>
    <dbReference type="NCBI Taxonomy" id="143232"/>
    <lineage>
        <taxon>Eukaryota</taxon>
        <taxon>Fungi</taxon>
        <taxon>Dikarya</taxon>
        <taxon>Basidiomycota</taxon>
        <taxon>Agaricomycotina</taxon>
        <taxon>Tremellomycetes</taxon>
        <taxon>Trichosporonales</taxon>
        <taxon>Trichosporonaceae</taxon>
        <taxon>Vanrija</taxon>
    </lineage>
</organism>
<dbReference type="RefSeq" id="XP_062630807.1">
    <property type="nucleotide sequence ID" value="XM_062774823.1"/>
</dbReference>
<dbReference type="GO" id="GO:0005737">
    <property type="term" value="C:cytoplasm"/>
    <property type="evidence" value="ECO:0007669"/>
    <property type="project" value="TreeGrafter"/>
</dbReference>
<evidence type="ECO:0000313" key="3">
    <source>
        <dbReference type="Proteomes" id="UP000827549"/>
    </source>
</evidence>
<accession>A0AAF0YI05</accession>
<dbReference type="GeneID" id="87811459"/>
<dbReference type="Proteomes" id="UP000827549">
    <property type="component" value="Chromosome 6"/>
</dbReference>
<dbReference type="InterPro" id="IPR023139">
    <property type="entry name" value="PBDC1-like_dom_sf"/>
</dbReference>
<protein>
    <submittedName>
        <fullName evidence="2">Protein PBDC1</fullName>
    </submittedName>
</protein>
<dbReference type="InterPro" id="IPR008476">
    <property type="entry name" value="PBDC1_metazoa/fungi"/>
</dbReference>
<feature type="domain" description="Polysaccharide biosynthesis" evidence="1">
    <location>
        <begin position="21"/>
        <end position="149"/>
    </location>
</feature>
<gene>
    <name evidence="2" type="primary">YPL225W</name>
    <name evidence="2" type="ORF">LOC62_06G008292</name>
</gene>
<dbReference type="PANTHER" id="PTHR13410">
    <property type="entry name" value="PROTEIN PBDC1"/>
    <property type="match status" value="1"/>
</dbReference>
<evidence type="ECO:0000313" key="2">
    <source>
        <dbReference type="EMBL" id="WOO84781.1"/>
    </source>
</evidence>
<dbReference type="InterPro" id="IPR021148">
    <property type="entry name" value="Polysacc_synth_dom"/>
</dbReference>
<dbReference type="AlphaFoldDB" id="A0AAF0YI05"/>
<dbReference type="PANTHER" id="PTHR13410:SF9">
    <property type="entry name" value="PROTEIN PBDC1"/>
    <property type="match status" value="1"/>
</dbReference>
<dbReference type="Pfam" id="PF04669">
    <property type="entry name" value="PBDC1"/>
    <property type="match status" value="1"/>
</dbReference>
<proteinExistence type="predicted"/>